<evidence type="ECO:0000313" key="2">
    <source>
        <dbReference type="Proteomes" id="UP000189670"/>
    </source>
</evidence>
<organism evidence="1 2">
    <name type="scientific">Candidatus Magnetoglobus multicellularis str. Araruama</name>
    <dbReference type="NCBI Taxonomy" id="890399"/>
    <lineage>
        <taxon>Bacteria</taxon>
        <taxon>Pseudomonadati</taxon>
        <taxon>Thermodesulfobacteriota</taxon>
        <taxon>Desulfobacteria</taxon>
        <taxon>Desulfobacterales</taxon>
        <taxon>Desulfobacteraceae</taxon>
        <taxon>Candidatus Magnetoglobus</taxon>
    </lineage>
</organism>
<dbReference type="Proteomes" id="UP000189670">
    <property type="component" value="Unassembled WGS sequence"/>
</dbReference>
<protein>
    <submittedName>
        <fullName evidence="1">Uncharacterized protein</fullName>
    </submittedName>
</protein>
<name>A0A1V1PE62_9BACT</name>
<accession>A0A1V1PE62</accession>
<comment type="caution">
    <text evidence="1">The sequence shown here is derived from an EMBL/GenBank/DDBJ whole genome shotgun (WGS) entry which is preliminary data.</text>
</comment>
<dbReference type="AlphaFoldDB" id="A0A1V1PE62"/>
<reference evidence="2" key="1">
    <citation type="submission" date="2012-11" db="EMBL/GenBank/DDBJ databases">
        <authorList>
            <person name="Lucero-Rivera Y.E."/>
            <person name="Tovar-Ramirez D."/>
        </authorList>
    </citation>
    <scope>NUCLEOTIDE SEQUENCE [LARGE SCALE GENOMIC DNA]</scope>
    <source>
        <strain evidence="2">Araruama</strain>
    </source>
</reference>
<gene>
    <name evidence="1" type="ORF">OMM_07097</name>
</gene>
<proteinExistence type="predicted"/>
<dbReference type="EMBL" id="ATBP01000080">
    <property type="protein sequence ID" value="ETR73189.1"/>
    <property type="molecule type" value="Genomic_DNA"/>
</dbReference>
<evidence type="ECO:0000313" key="1">
    <source>
        <dbReference type="EMBL" id="ETR73189.1"/>
    </source>
</evidence>
<sequence>MLHLKFVEPDEIALPSVVVAEILKGRSEFALKADPNQLPLAHKLLFQTQKVLNKFKVEIFDEQCLSVMEKLKRKHKSKKRHV</sequence>